<feature type="non-terminal residue" evidence="1">
    <location>
        <position position="541"/>
    </location>
</feature>
<organism evidence="1 2">
    <name type="scientific">Cordyceps confragosa</name>
    <name type="common">Lecanicillium lecanii</name>
    <dbReference type="NCBI Taxonomy" id="2714763"/>
    <lineage>
        <taxon>Eukaryota</taxon>
        <taxon>Fungi</taxon>
        <taxon>Dikarya</taxon>
        <taxon>Ascomycota</taxon>
        <taxon>Pezizomycotina</taxon>
        <taxon>Sordariomycetes</taxon>
        <taxon>Hypocreomycetidae</taxon>
        <taxon>Hypocreales</taxon>
        <taxon>Cordycipitaceae</taxon>
        <taxon>Akanthomyces</taxon>
    </lineage>
</organism>
<dbReference type="OrthoDB" id="4763081at2759"/>
<keyword evidence="2" id="KW-1185">Reference proteome</keyword>
<evidence type="ECO:0000313" key="2">
    <source>
        <dbReference type="Proteomes" id="UP000243081"/>
    </source>
</evidence>
<reference evidence="1 2" key="1">
    <citation type="submission" date="2016-03" db="EMBL/GenBank/DDBJ databases">
        <title>Fine-scale spatial genetic structure of a fungal parasite of coffee scale insects.</title>
        <authorList>
            <person name="Jackson D."/>
            <person name="Zemenick K.A."/>
            <person name="Malloure B."/>
            <person name="Quandt C.A."/>
            <person name="James T.Y."/>
        </authorList>
    </citation>
    <scope>NUCLEOTIDE SEQUENCE [LARGE SCALE GENOMIC DNA]</scope>
    <source>
        <strain evidence="1 2">UM487</strain>
    </source>
</reference>
<sequence length="541" mass="61003">TCRDDVVKLYNAQTYTSHGYCKQGNQLDVKFCRNPSCNYCLVQPETATIHSDCFNLFSQRCKISDKYYRLWQASISIRPWPHSNHLCIPFQGEIGDLLVLSELFHPLLKRLPLEVIDMVGSLIGPNFIWRYRTVLKRIESLESTPAVKDCTLRLCDIKHWRRYQLPVICDTSPTAAYYVQITIDSGGIKAIDRTTAPKEEHNIRPTQYQLFIVEKAAKLCGVNAHLQAGYCRLQFYQPTWMKFSNCPLLPEVYHEVIPVLTKPKCTSAIRKATQVETYSYLSLIDTASCFGLTLFLHHHQILAVHAHTSITPTAHETFLRLTPVRRQAAIWFYVALPVGEEITALGGSAIDSKAINGLESKSLFIQTKHQGLLQAGQCNNEQLSVQLMTPTSGRPLLVHDVVSGFISLFSRSSRTTTHYLQARTPLLDCAYAGQAALENVMVAQTFMDCRTGQCRGIIFQYNDGKVKSIGQCRLGVDETRCVEHPARVCSMTVDDTLTVEFAWSDAHSHTPVDSDAKWECHEMTGTLNLWFDLACAKISIT</sequence>
<comment type="caution">
    <text evidence="1">The sequence shown here is derived from an EMBL/GenBank/DDBJ whole genome shotgun (WGS) entry which is preliminary data.</text>
</comment>
<dbReference type="EMBL" id="LUKN01004521">
    <property type="protein sequence ID" value="OAQ95893.1"/>
    <property type="molecule type" value="Genomic_DNA"/>
</dbReference>
<feature type="non-terminal residue" evidence="1">
    <location>
        <position position="1"/>
    </location>
</feature>
<dbReference type="OMA" id="REVEINW"/>
<evidence type="ECO:0000313" key="1">
    <source>
        <dbReference type="EMBL" id="OAQ95893.1"/>
    </source>
</evidence>
<dbReference type="Proteomes" id="UP000243081">
    <property type="component" value="Unassembled WGS sequence"/>
</dbReference>
<gene>
    <name evidence="1" type="ORF">LLEC1_07954</name>
</gene>
<accession>A0A179I2X6</accession>
<proteinExistence type="predicted"/>
<name>A0A179I2X6_CORDF</name>
<protein>
    <submittedName>
        <fullName evidence="1">Uncharacterized protein</fullName>
    </submittedName>
</protein>
<dbReference type="AlphaFoldDB" id="A0A179I2X6"/>